<name>A0A6C0JB11_9ZZZZ</name>
<reference evidence="1" key="1">
    <citation type="journal article" date="2020" name="Nature">
        <title>Giant virus diversity and host interactions through global metagenomics.</title>
        <authorList>
            <person name="Schulz F."/>
            <person name="Roux S."/>
            <person name="Paez-Espino D."/>
            <person name="Jungbluth S."/>
            <person name="Walsh D.A."/>
            <person name="Denef V.J."/>
            <person name="McMahon K.D."/>
            <person name="Konstantinidis K.T."/>
            <person name="Eloe-Fadrosh E.A."/>
            <person name="Kyrpides N.C."/>
            <person name="Woyke T."/>
        </authorList>
    </citation>
    <scope>NUCLEOTIDE SEQUENCE</scope>
    <source>
        <strain evidence="1">GVMAG-M-3300025880-56</strain>
    </source>
</reference>
<organism evidence="1">
    <name type="scientific">viral metagenome</name>
    <dbReference type="NCBI Taxonomy" id="1070528"/>
    <lineage>
        <taxon>unclassified sequences</taxon>
        <taxon>metagenomes</taxon>
        <taxon>organismal metagenomes</taxon>
    </lineage>
</organism>
<dbReference type="EMBL" id="MN740351">
    <property type="protein sequence ID" value="QHU02010.1"/>
    <property type="molecule type" value="Genomic_DNA"/>
</dbReference>
<evidence type="ECO:0000313" key="1">
    <source>
        <dbReference type="EMBL" id="QHU02010.1"/>
    </source>
</evidence>
<dbReference type="AlphaFoldDB" id="A0A6C0JB11"/>
<sequence>MYIVDFFVFIWFKFISLFKPNIVLKKTHKPFWCPHFLDNNYLKENYSYCECASIPSDERPKTYEEYQKKKLKHNEIVFKNVPDGITYCWQCSSIIYHWPQINISISLTPRRFLHILNRIRSRAKNRPKQLM</sequence>
<accession>A0A6C0JB11</accession>
<proteinExistence type="predicted"/>
<protein>
    <submittedName>
        <fullName evidence="1">Uncharacterized protein</fullName>
    </submittedName>
</protein>